<sequence length="139" mass="15686">MKNKKMIVLFLAALTLAGCTDESDPGETEALDPIEEEAAVEEEPNESSVTEDELAPVTDEEKSQGQSLDTIDDYEEFKSQDVFEPTDYDAHLVTDNTNTRVILFSEGEEQVYKSVFIKRDNRLKIIDLQKDQLIINSPL</sequence>
<dbReference type="AlphaFoldDB" id="A0A1H6RFT6"/>
<protein>
    <recommendedName>
        <fullName evidence="5">Lipoprotein</fullName>
    </recommendedName>
</protein>
<dbReference type="EMBL" id="FNYW01000002">
    <property type="protein sequence ID" value="SEI52164.1"/>
    <property type="molecule type" value="Genomic_DNA"/>
</dbReference>
<name>A0A1H6RFT6_9LACT</name>
<reference evidence="4" key="1">
    <citation type="submission" date="2016-10" db="EMBL/GenBank/DDBJ databases">
        <authorList>
            <person name="Varghese N."/>
            <person name="Submissions S."/>
        </authorList>
    </citation>
    <scope>NUCLEOTIDE SEQUENCE [LARGE SCALE GENOMIC DNA]</scope>
    <source>
        <strain evidence="4">DSM 25751</strain>
    </source>
</reference>
<feature type="region of interest" description="Disordered" evidence="1">
    <location>
        <begin position="36"/>
        <end position="69"/>
    </location>
</feature>
<evidence type="ECO:0000313" key="3">
    <source>
        <dbReference type="EMBL" id="SEI52164.1"/>
    </source>
</evidence>
<dbReference type="Proteomes" id="UP000198564">
    <property type="component" value="Unassembled WGS sequence"/>
</dbReference>
<gene>
    <name evidence="3" type="ORF">SAMN04488113_10233</name>
</gene>
<dbReference type="OrthoDB" id="2168541at2"/>
<dbReference type="RefSeq" id="WP_091632171.1">
    <property type="nucleotide sequence ID" value="NZ_FNYW01000002.1"/>
</dbReference>
<dbReference type="PROSITE" id="PS51257">
    <property type="entry name" value="PROKAR_LIPOPROTEIN"/>
    <property type="match status" value="1"/>
</dbReference>
<evidence type="ECO:0000313" key="4">
    <source>
        <dbReference type="Proteomes" id="UP000198564"/>
    </source>
</evidence>
<keyword evidence="4" id="KW-1185">Reference proteome</keyword>
<proteinExistence type="predicted"/>
<feature type="chain" id="PRO_5039222142" description="Lipoprotein" evidence="2">
    <location>
        <begin position="21"/>
        <end position="139"/>
    </location>
</feature>
<evidence type="ECO:0000256" key="1">
    <source>
        <dbReference type="SAM" id="MobiDB-lite"/>
    </source>
</evidence>
<keyword evidence="2" id="KW-0732">Signal</keyword>
<evidence type="ECO:0000256" key="2">
    <source>
        <dbReference type="SAM" id="SignalP"/>
    </source>
</evidence>
<organism evidence="3 4">
    <name type="scientific">Alkalibacterium gilvum</name>
    <dbReference type="NCBI Taxonomy" id="1130080"/>
    <lineage>
        <taxon>Bacteria</taxon>
        <taxon>Bacillati</taxon>
        <taxon>Bacillota</taxon>
        <taxon>Bacilli</taxon>
        <taxon>Lactobacillales</taxon>
        <taxon>Carnobacteriaceae</taxon>
        <taxon>Alkalibacterium</taxon>
    </lineage>
</organism>
<accession>A0A1H6RFT6</accession>
<feature type="signal peptide" evidence="2">
    <location>
        <begin position="1"/>
        <end position="20"/>
    </location>
</feature>
<feature type="compositionally biased region" description="Acidic residues" evidence="1">
    <location>
        <begin position="36"/>
        <end position="54"/>
    </location>
</feature>
<evidence type="ECO:0008006" key="5">
    <source>
        <dbReference type="Google" id="ProtNLM"/>
    </source>
</evidence>